<evidence type="ECO:0008006" key="3">
    <source>
        <dbReference type="Google" id="ProtNLM"/>
    </source>
</evidence>
<accession>A0AAV1WBJ5</accession>
<organism evidence="1 2">
    <name type="scientific">Lupinus luteus</name>
    <name type="common">European yellow lupine</name>
    <dbReference type="NCBI Taxonomy" id="3873"/>
    <lineage>
        <taxon>Eukaryota</taxon>
        <taxon>Viridiplantae</taxon>
        <taxon>Streptophyta</taxon>
        <taxon>Embryophyta</taxon>
        <taxon>Tracheophyta</taxon>
        <taxon>Spermatophyta</taxon>
        <taxon>Magnoliopsida</taxon>
        <taxon>eudicotyledons</taxon>
        <taxon>Gunneridae</taxon>
        <taxon>Pentapetalae</taxon>
        <taxon>rosids</taxon>
        <taxon>fabids</taxon>
        <taxon>Fabales</taxon>
        <taxon>Fabaceae</taxon>
        <taxon>Papilionoideae</taxon>
        <taxon>50 kb inversion clade</taxon>
        <taxon>genistoids sensu lato</taxon>
        <taxon>core genistoids</taxon>
        <taxon>Genisteae</taxon>
        <taxon>Lupinus</taxon>
    </lineage>
</organism>
<dbReference type="Proteomes" id="UP001497480">
    <property type="component" value="Unassembled WGS sequence"/>
</dbReference>
<keyword evidence="2" id="KW-1185">Reference proteome</keyword>
<dbReference type="EMBL" id="CAXHTB010000005">
    <property type="protein sequence ID" value="CAL0306711.1"/>
    <property type="molecule type" value="Genomic_DNA"/>
</dbReference>
<gene>
    <name evidence="1" type="ORF">LLUT_LOCUS7771</name>
</gene>
<dbReference type="CDD" id="cd09272">
    <property type="entry name" value="RNase_HI_RT_Ty1"/>
    <property type="match status" value="1"/>
</dbReference>
<dbReference type="InterPro" id="IPR043502">
    <property type="entry name" value="DNA/RNA_pol_sf"/>
</dbReference>
<dbReference type="AlphaFoldDB" id="A0AAV1WBJ5"/>
<protein>
    <recommendedName>
        <fullName evidence="3">Copia protein</fullName>
    </recommendedName>
</protein>
<proteinExistence type="predicted"/>
<sequence length="243" mass="27770">MVKTNHLRQHDSDLFHDPVLYRQLVGRLLYLTNTRPDIAFCTQQLSQFMGNPTIIHYKALTRVFRFLKTTPGQGLFFSANSIVQIKGFADSDWATCPDTRKSISGYCMFIGDSLVSWKAKKQNTVSRSSSEAEYRALAIASCEIEWLTFLLNDLCIDYKSPALLYCDSNSARYIAANSVFHERTKHIEIDCHVTRERLQNKLFHLLPIDTKEQVADIMTKALEPATFNYLLSKLGVLNIYSPT</sequence>
<dbReference type="PANTHER" id="PTHR11439:SF498">
    <property type="entry name" value="DNAK FAMILY PROTEIN"/>
    <property type="match status" value="1"/>
</dbReference>
<dbReference type="SUPFAM" id="SSF56672">
    <property type="entry name" value="DNA/RNA polymerases"/>
    <property type="match status" value="1"/>
</dbReference>
<evidence type="ECO:0000313" key="2">
    <source>
        <dbReference type="Proteomes" id="UP001497480"/>
    </source>
</evidence>
<dbReference type="PANTHER" id="PTHR11439">
    <property type="entry name" value="GAG-POL-RELATED RETROTRANSPOSON"/>
    <property type="match status" value="1"/>
</dbReference>
<evidence type="ECO:0000313" key="1">
    <source>
        <dbReference type="EMBL" id="CAL0306711.1"/>
    </source>
</evidence>
<name>A0AAV1WBJ5_LUPLU</name>
<comment type="caution">
    <text evidence="1">The sequence shown here is derived from an EMBL/GenBank/DDBJ whole genome shotgun (WGS) entry which is preliminary data.</text>
</comment>
<reference evidence="1 2" key="1">
    <citation type="submission" date="2024-03" db="EMBL/GenBank/DDBJ databases">
        <authorList>
            <person name="Martinez-Hernandez J."/>
        </authorList>
    </citation>
    <scope>NUCLEOTIDE SEQUENCE [LARGE SCALE GENOMIC DNA]</scope>
</reference>